<dbReference type="InterPro" id="IPR011123">
    <property type="entry name" value="Y_Y_Y"/>
</dbReference>
<evidence type="ECO:0000256" key="7">
    <source>
        <dbReference type="SAM" id="SignalP"/>
    </source>
</evidence>
<organism evidence="10 11">
    <name type="scientific">Rufibacter tibetensis</name>
    <dbReference type="NCBI Taxonomy" id="512763"/>
    <lineage>
        <taxon>Bacteria</taxon>
        <taxon>Pseudomonadati</taxon>
        <taxon>Bacteroidota</taxon>
        <taxon>Cytophagia</taxon>
        <taxon>Cytophagales</taxon>
        <taxon>Hymenobacteraceae</taxon>
        <taxon>Rufibacter</taxon>
    </lineage>
</organism>
<dbReference type="InterPro" id="IPR013783">
    <property type="entry name" value="Ig-like_fold"/>
</dbReference>
<sequence length="1132" mass="127424">MLFFRLIDFKLLLVVLLFACLTNTMANPVGSPWYQKTFVSKVWDNKSGLPQNTVFDLQKDHQGFLWVATEEGMARFDGNTFEVYNDFNIAALASSSFYAISPSRKGGIWAAIDNAIVRFHQNKFLVVDLKKHVKNSRISCITEDAQGRLWVGTQSGELFYLLNNSVFLVKAWAFSGKKSIQALVTSPNGLYIGTDGGLYQLDKELKKVTQVPGYETKYIRTLAVAQDHSLWIGTKEHGVFHHTQGQDVNYTVKDGLAENFITALSIAPDGTLWAGTLTSGLHKLEKSRFSPVQLKGVPEDGVRAILFSSPNIMWLGTAASGLVQLKPAEVQMLSPTFKESNKVILPIYQHPNGDVWMGTNGTGVTRISKGKSFSYSKLQGLATDLALSIAGTKGAVFIGTPSGLNRFNLNTGKIDRTYTQQDGLRSDIIQAIYADSKEKLWIATRSGGIHLLLPTGEIQKAQLPKAFANIDFVSIFEDRQQNMWFGSRGAGMVRISAQGELTNFTITQGLPAGIIDCFYQDPEGDLWLGTDKGLVCFTGNRFILFNKTNGLHFNGIYRILDDGKGSLWLSGTFGLQRIALQELQKAKESKTKNTQIIAQLFDTSDGMYNAETNGGIFPAGYKLQDGTLWFPTVEGVAIVDPASLKMQKEPVNTLVKAFRVGNKELDFLQGIVLPAGVNTIQIDYTSIQFNKPASVNFYYRLKELSDTWEFADKRRTAYFTSLEPGTYTFEVKAEMNGVWSKPAQLTFEIDPFFYQTNWFTALIVLTLFLAGFFVKKFLTKDQQEKALKQLVAERTKELNTSNARFKLVNKITFLVIWEYDLAQEELYWGESFESILGHRSADKKENMRIWYDNLHPEDATRVMSSFDKAIKSDTLTWQEEYRFRKGDGQYASIINKAYILRDDQGNATRMLGSIQDVTKAKEEEQRLKLLESVITNATDAVIITDAQVDAFGPKILYVNKAFTKMTGYPKEEAIGQSPRFLQGPNSDREELDRMKAALLLGEPCEIDVVNYRKNGEEFIVNMNVSPVTDQKGNLTHFISIERDFTERREYLKAIEDQNSKLREIAWIQSHVVRAPLARILGLIYLLEDGPHSKEDLQTIYGYIKSSGLELDTIIRDIVKRTEEVEKEVEVMF</sequence>
<dbReference type="Pfam" id="PF08447">
    <property type="entry name" value="PAS_3"/>
    <property type="match status" value="1"/>
</dbReference>
<dbReference type="PROSITE" id="PS50113">
    <property type="entry name" value="PAC"/>
    <property type="match status" value="2"/>
</dbReference>
<feature type="domain" description="PAC" evidence="9">
    <location>
        <begin position="1002"/>
        <end position="1056"/>
    </location>
</feature>
<dbReference type="KEGG" id="rti:DC20_14195"/>
<keyword evidence="4" id="KW-0808">Transferase</keyword>
<dbReference type="InterPro" id="IPR013655">
    <property type="entry name" value="PAS_fold_3"/>
</dbReference>
<keyword evidence="11" id="KW-1185">Reference proteome</keyword>
<dbReference type="Pfam" id="PF13426">
    <property type="entry name" value="PAS_9"/>
    <property type="match status" value="1"/>
</dbReference>
<dbReference type="STRING" id="512763.DC20_14195"/>
<evidence type="ECO:0000259" key="8">
    <source>
        <dbReference type="PROSITE" id="PS50112"/>
    </source>
</evidence>
<evidence type="ECO:0000256" key="1">
    <source>
        <dbReference type="ARBA" id="ARBA00000085"/>
    </source>
</evidence>
<dbReference type="RefSeq" id="WP_062544437.1">
    <property type="nucleotide sequence ID" value="NZ_CP012643.1"/>
</dbReference>
<keyword evidence="6" id="KW-0812">Transmembrane</keyword>
<feature type="signal peptide" evidence="7">
    <location>
        <begin position="1"/>
        <end position="26"/>
    </location>
</feature>
<dbReference type="InterPro" id="IPR000014">
    <property type="entry name" value="PAS"/>
</dbReference>
<evidence type="ECO:0000256" key="5">
    <source>
        <dbReference type="ARBA" id="ARBA00022777"/>
    </source>
</evidence>
<evidence type="ECO:0000256" key="4">
    <source>
        <dbReference type="ARBA" id="ARBA00022679"/>
    </source>
</evidence>
<dbReference type="Pfam" id="PF07494">
    <property type="entry name" value="Reg_prop"/>
    <property type="match status" value="3"/>
</dbReference>
<dbReference type="InterPro" id="IPR036097">
    <property type="entry name" value="HisK_dim/P_sf"/>
</dbReference>
<feature type="domain" description="PAS" evidence="8">
    <location>
        <begin position="816"/>
        <end position="873"/>
    </location>
</feature>
<dbReference type="AlphaFoldDB" id="A0A0P0CDN9"/>
<dbReference type="OrthoDB" id="9797097at2"/>
<evidence type="ECO:0000256" key="3">
    <source>
        <dbReference type="ARBA" id="ARBA00022553"/>
    </source>
</evidence>
<dbReference type="PANTHER" id="PTHR43304">
    <property type="entry name" value="PHYTOCHROME-LIKE PROTEIN CPH1"/>
    <property type="match status" value="1"/>
</dbReference>
<evidence type="ECO:0000259" key="9">
    <source>
        <dbReference type="PROSITE" id="PS50113"/>
    </source>
</evidence>
<dbReference type="Gene3D" id="2.130.10.10">
    <property type="entry name" value="YVTN repeat-like/Quinoprotein amine dehydrogenase"/>
    <property type="match status" value="2"/>
</dbReference>
<dbReference type="SUPFAM" id="SSF55785">
    <property type="entry name" value="PYP-like sensor domain (PAS domain)"/>
    <property type="match status" value="2"/>
</dbReference>
<evidence type="ECO:0000313" key="10">
    <source>
        <dbReference type="EMBL" id="ALI99911.1"/>
    </source>
</evidence>
<dbReference type="InterPro" id="IPR000700">
    <property type="entry name" value="PAS-assoc_C"/>
</dbReference>
<dbReference type="Proteomes" id="UP000061382">
    <property type="component" value="Chromosome"/>
</dbReference>
<feature type="domain" description="PAS" evidence="8">
    <location>
        <begin position="926"/>
        <end position="977"/>
    </location>
</feature>
<keyword evidence="7" id="KW-0732">Signal</keyword>
<dbReference type="PANTHER" id="PTHR43304:SF1">
    <property type="entry name" value="PAC DOMAIN-CONTAINING PROTEIN"/>
    <property type="match status" value="1"/>
</dbReference>
<dbReference type="Gene3D" id="3.30.450.20">
    <property type="entry name" value="PAS domain"/>
    <property type="match status" value="2"/>
</dbReference>
<evidence type="ECO:0000256" key="6">
    <source>
        <dbReference type="SAM" id="Phobius"/>
    </source>
</evidence>
<dbReference type="CDD" id="cd00130">
    <property type="entry name" value="PAS"/>
    <property type="match status" value="2"/>
</dbReference>
<evidence type="ECO:0000313" key="11">
    <source>
        <dbReference type="Proteomes" id="UP000061382"/>
    </source>
</evidence>
<keyword evidence="6" id="KW-1133">Transmembrane helix</keyword>
<keyword evidence="6" id="KW-0472">Membrane</keyword>
<accession>A0A0P0CDN9</accession>
<dbReference type="SUPFAM" id="SSF63829">
    <property type="entry name" value="Calcium-dependent phosphotriesterase"/>
    <property type="match status" value="3"/>
</dbReference>
<evidence type="ECO:0000256" key="2">
    <source>
        <dbReference type="ARBA" id="ARBA00012438"/>
    </source>
</evidence>
<dbReference type="CDD" id="cd00082">
    <property type="entry name" value="HisKA"/>
    <property type="match status" value="1"/>
</dbReference>
<feature type="chain" id="PRO_5006042530" description="histidine kinase" evidence="7">
    <location>
        <begin position="27"/>
        <end position="1132"/>
    </location>
</feature>
<dbReference type="EMBL" id="CP012643">
    <property type="protein sequence ID" value="ALI99911.1"/>
    <property type="molecule type" value="Genomic_DNA"/>
</dbReference>
<dbReference type="SUPFAM" id="SSF47384">
    <property type="entry name" value="Homodimeric domain of signal transducing histidine kinase"/>
    <property type="match status" value="1"/>
</dbReference>
<dbReference type="InterPro" id="IPR035965">
    <property type="entry name" value="PAS-like_dom_sf"/>
</dbReference>
<feature type="domain" description="PAC" evidence="9">
    <location>
        <begin position="877"/>
        <end position="929"/>
    </location>
</feature>
<dbReference type="NCBIfam" id="TIGR00229">
    <property type="entry name" value="sensory_box"/>
    <property type="match status" value="2"/>
</dbReference>
<dbReference type="PATRIC" id="fig|512763.3.peg.3118"/>
<dbReference type="InterPro" id="IPR003661">
    <property type="entry name" value="HisK_dim/P_dom"/>
</dbReference>
<dbReference type="PROSITE" id="PS50112">
    <property type="entry name" value="PAS"/>
    <property type="match status" value="2"/>
</dbReference>
<dbReference type="InterPro" id="IPR015943">
    <property type="entry name" value="WD40/YVTN_repeat-like_dom_sf"/>
</dbReference>
<dbReference type="EC" id="2.7.13.3" evidence="2"/>
<dbReference type="InterPro" id="IPR011110">
    <property type="entry name" value="Reg_prop"/>
</dbReference>
<comment type="catalytic activity">
    <reaction evidence="1">
        <text>ATP + protein L-histidine = ADP + protein N-phospho-L-histidine.</text>
        <dbReference type="EC" id="2.7.13.3"/>
    </reaction>
</comment>
<reference evidence="10 11" key="1">
    <citation type="submission" date="2015-08" db="EMBL/GenBank/DDBJ databases">
        <title>Complete genome sequence of Rufibacter tibetensis strain 1351t, a radiation-resistant bacterium from tibet plateau.</title>
        <authorList>
            <person name="Dai J."/>
        </authorList>
    </citation>
    <scope>NUCLEOTIDE SEQUENCE [LARGE SCALE GENOMIC DNA]</scope>
    <source>
        <strain evidence="10 11">1351</strain>
    </source>
</reference>
<proteinExistence type="predicted"/>
<dbReference type="InterPro" id="IPR052162">
    <property type="entry name" value="Sensor_kinase/Photoreceptor"/>
</dbReference>
<dbReference type="SMART" id="SM00086">
    <property type="entry name" value="PAC"/>
    <property type="match status" value="2"/>
</dbReference>
<dbReference type="GO" id="GO:0000155">
    <property type="term" value="F:phosphorelay sensor kinase activity"/>
    <property type="evidence" value="ECO:0007669"/>
    <property type="project" value="InterPro"/>
</dbReference>
<protein>
    <recommendedName>
        <fullName evidence="2">histidine kinase</fullName>
        <ecNumber evidence="2">2.7.13.3</ecNumber>
    </recommendedName>
</protein>
<dbReference type="Gene3D" id="2.60.40.10">
    <property type="entry name" value="Immunoglobulins"/>
    <property type="match status" value="1"/>
</dbReference>
<feature type="transmembrane region" description="Helical" evidence="6">
    <location>
        <begin position="758"/>
        <end position="778"/>
    </location>
</feature>
<gene>
    <name evidence="10" type="ORF">DC20_14195</name>
</gene>
<keyword evidence="3" id="KW-0597">Phosphoprotein</keyword>
<dbReference type="Pfam" id="PF07495">
    <property type="entry name" value="Y_Y_Y"/>
    <property type="match status" value="1"/>
</dbReference>
<keyword evidence="5" id="KW-0418">Kinase</keyword>
<dbReference type="SMART" id="SM00091">
    <property type="entry name" value="PAS"/>
    <property type="match status" value="2"/>
</dbReference>
<dbReference type="InterPro" id="IPR001610">
    <property type="entry name" value="PAC"/>
</dbReference>
<name>A0A0P0CDN9_9BACT</name>